<evidence type="ECO:0000313" key="13">
    <source>
        <dbReference type="EMBL" id="ACY22459.1"/>
    </source>
</evidence>
<evidence type="ECO:0000256" key="4">
    <source>
        <dbReference type="ARBA" id="ARBA00022694"/>
    </source>
</evidence>
<feature type="site" description="Interaction with tRNA" evidence="10">
    <location>
        <position position="126"/>
    </location>
</feature>
<reference evidence="13 14" key="2">
    <citation type="journal article" date="2010" name="Stand. Genomic Sci.">
        <title>Complete genome sequence of Gordonia bronchialis type strain (3410).</title>
        <authorList>
            <person name="Ivanova N."/>
            <person name="Sikorski J."/>
            <person name="Jando M."/>
            <person name="Lapidus A."/>
            <person name="Nolan M."/>
            <person name="Lucas S."/>
            <person name="Del Rio T.G."/>
            <person name="Tice H."/>
            <person name="Copeland A."/>
            <person name="Cheng J.F."/>
            <person name="Chen F."/>
            <person name="Bruce D."/>
            <person name="Goodwin L."/>
            <person name="Pitluck S."/>
            <person name="Mavromatis K."/>
            <person name="Ovchinnikova G."/>
            <person name="Pati A."/>
            <person name="Chen A."/>
            <person name="Palaniappan K."/>
            <person name="Land M."/>
            <person name="Hauser L."/>
            <person name="Chang Y.J."/>
            <person name="Jeffries C.D."/>
            <person name="Chain P."/>
            <person name="Saunders E."/>
            <person name="Han C."/>
            <person name="Detter J.C."/>
            <person name="Brettin T."/>
            <person name="Rohde M."/>
            <person name="Goker M."/>
            <person name="Bristow J."/>
            <person name="Eisen J.A."/>
            <person name="Markowitz V."/>
            <person name="Hugenholtz P."/>
            <person name="Klenk H.P."/>
            <person name="Kyrpides N.C."/>
        </authorList>
    </citation>
    <scope>NUCLEOTIDE SEQUENCE [LARGE SCALE GENOMIC DNA]</scope>
    <source>
        <strain evidence="14">ATCC 25592 / DSM 43247 / BCRC 13721 / JCM 3198 / KCTC 3076 / NBRC 16047 / NCTC 10667</strain>
    </source>
</reference>
<dbReference type="InterPro" id="IPR004506">
    <property type="entry name" value="MnmA-like"/>
</dbReference>
<feature type="binding site" evidence="10">
    <location>
        <position position="32"/>
    </location>
    <ligand>
        <name>ATP</name>
        <dbReference type="ChEBI" id="CHEBI:30616"/>
    </ligand>
</feature>
<dbReference type="RefSeq" id="WP_012834975.1">
    <property type="nucleotide sequence ID" value="NC_013441.1"/>
</dbReference>
<dbReference type="STRING" id="526226.Gbro_3254"/>
<dbReference type="Proteomes" id="UP000001219">
    <property type="component" value="Chromosome"/>
</dbReference>
<dbReference type="SUPFAM" id="SSF52402">
    <property type="entry name" value="Adenine nucleotide alpha hydrolases-like"/>
    <property type="match status" value="1"/>
</dbReference>
<dbReference type="GO" id="GO:0005737">
    <property type="term" value="C:cytoplasm"/>
    <property type="evidence" value="ECO:0007669"/>
    <property type="project" value="UniProtKB-SubCell"/>
</dbReference>
<dbReference type="AlphaFoldDB" id="D0LCW6"/>
<keyword evidence="3 10" id="KW-0808">Transferase</keyword>
<accession>D0LCW6</accession>
<dbReference type="eggNOG" id="COG0482">
    <property type="taxonomic scope" value="Bacteria"/>
</dbReference>
<dbReference type="InterPro" id="IPR046884">
    <property type="entry name" value="MnmA-like_central"/>
</dbReference>
<keyword evidence="8" id="KW-1015">Disulfide bond</keyword>
<dbReference type="GO" id="GO:0002143">
    <property type="term" value="P:tRNA wobble position uridine thiolation"/>
    <property type="evidence" value="ECO:0007669"/>
    <property type="project" value="TreeGrafter"/>
</dbReference>
<feature type="binding site" evidence="10">
    <location>
        <begin position="6"/>
        <end position="13"/>
    </location>
    <ligand>
        <name>ATP</name>
        <dbReference type="ChEBI" id="CHEBI:30616"/>
    </ligand>
</feature>
<dbReference type="PANTHER" id="PTHR11933">
    <property type="entry name" value="TRNA 5-METHYLAMINOMETHYL-2-THIOURIDYLATE -METHYLTRANSFERASE"/>
    <property type="match status" value="1"/>
</dbReference>
<feature type="domain" description="tRNA-specific 2-thiouridylase MnmA-like C-terminal" evidence="11">
    <location>
        <begin position="278"/>
        <end position="359"/>
    </location>
</feature>
<feature type="binding site" evidence="10">
    <location>
        <position position="125"/>
    </location>
    <ligand>
        <name>ATP</name>
        <dbReference type="ChEBI" id="CHEBI:30616"/>
    </ligand>
</feature>
<keyword evidence="5 10" id="KW-0547">Nucleotide-binding</keyword>
<evidence type="ECO:0000256" key="2">
    <source>
        <dbReference type="ARBA" id="ARBA00022555"/>
    </source>
</evidence>
<comment type="similarity">
    <text evidence="10">Belongs to the MnmA/TRMU family.</text>
</comment>
<feature type="site" description="Interaction with tRNA" evidence="10">
    <location>
        <position position="338"/>
    </location>
</feature>
<proteinExistence type="inferred from homology"/>
<dbReference type="Pfam" id="PF03054">
    <property type="entry name" value="tRNA_Me_trans"/>
    <property type="match status" value="1"/>
</dbReference>
<gene>
    <name evidence="10" type="primary">mnmA</name>
    <name evidence="13" type="ordered locus">Gbro_3254</name>
</gene>
<evidence type="ECO:0000256" key="10">
    <source>
        <dbReference type="HAMAP-Rule" id="MF_00144"/>
    </source>
</evidence>
<sequence>MRVLAAMSGGVDSAVAAARAVEAGHDVVGVHLALSTAPGALRTGSRGCCSREDASDARRAADVLGIPFYVWDFADRFKDDVIDEFVAAYAAGQTPNPCLTCNEKVKFAALAEKAVALGFDALATGHYARLADGELRRAVDADKDQSYVLAVLTRKQLGRAMFPVGDTPKPEIRAEAARRGLSVANKPDSHDICFIPSGDTRAFLGARIGLRPGAVVDAATGDRLADHEGVHGFTIGQRKGLGIDAPAADGKPRYVTDIDPDSGTVTVGTAADLEVWSISARRAVWTSGHTPDGPVDCVVQVRAHGGLAPARATPVDRDGEPGIEIELTEPLTGVARGQAAVLYLPDAQRGDLVLGCGRIAATSARGAVAPSTR</sequence>
<dbReference type="OrthoDB" id="9800696at2"/>
<dbReference type="FunFam" id="3.40.50.620:FF:000057">
    <property type="entry name" value="tRNA-specific 2-thiouridylase MnmA"/>
    <property type="match status" value="1"/>
</dbReference>
<protein>
    <recommendedName>
        <fullName evidence="10">tRNA-specific 2-thiouridylase MnmA</fullName>
        <ecNumber evidence="10">2.8.1.13</ecNumber>
    </recommendedName>
</protein>
<keyword evidence="1 10" id="KW-0963">Cytoplasm</keyword>
<evidence type="ECO:0000256" key="5">
    <source>
        <dbReference type="ARBA" id="ARBA00022741"/>
    </source>
</evidence>
<comment type="caution">
    <text evidence="10">Lacks conserved residue(s) required for the propagation of feature annotation.</text>
</comment>
<reference evidence="14" key="1">
    <citation type="submission" date="2009-10" db="EMBL/GenBank/DDBJ databases">
        <title>The complete chromosome of Gordonia bronchialis DSM 43247.</title>
        <authorList>
            <consortium name="US DOE Joint Genome Institute (JGI-PGF)"/>
            <person name="Lucas S."/>
            <person name="Copeland A."/>
            <person name="Lapidus A."/>
            <person name="Glavina del Rio T."/>
            <person name="Dalin E."/>
            <person name="Tice H."/>
            <person name="Bruce D."/>
            <person name="Goodwin L."/>
            <person name="Pitluck S."/>
            <person name="Kyrpides N."/>
            <person name="Mavromatis K."/>
            <person name="Ivanova N."/>
            <person name="Ovchinnikova G."/>
            <person name="Saunders E."/>
            <person name="Brettin T."/>
            <person name="Detter J.C."/>
            <person name="Han C."/>
            <person name="Larimer F."/>
            <person name="Land M."/>
            <person name="Hauser L."/>
            <person name="Markowitz V."/>
            <person name="Cheng J.-F."/>
            <person name="Hugenholtz P."/>
            <person name="Woyke T."/>
            <person name="Wu D."/>
            <person name="Jando M."/>
            <person name="Schneider S."/>
            <person name="Goeker M."/>
            <person name="Klenk H.-P."/>
            <person name="Eisen J.A."/>
        </authorList>
    </citation>
    <scope>NUCLEOTIDE SEQUENCE [LARGE SCALE GENOMIC DNA]</scope>
    <source>
        <strain evidence="14">ATCC 25592 / DSM 43247 / BCRC 13721 / JCM 3198 / KCTC 3076 / NBRC 16047 / NCTC 10667</strain>
    </source>
</reference>
<dbReference type="PANTHER" id="PTHR11933:SF5">
    <property type="entry name" value="MITOCHONDRIAL TRNA-SPECIFIC 2-THIOURIDYLASE 1"/>
    <property type="match status" value="1"/>
</dbReference>
<dbReference type="EMBL" id="CP001802">
    <property type="protein sequence ID" value="ACY22459.1"/>
    <property type="molecule type" value="Genomic_DNA"/>
</dbReference>
<feature type="region of interest" description="Interaction with tRNA" evidence="10">
    <location>
        <begin position="143"/>
        <end position="145"/>
    </location>
</feature>
<evidence type="ECO:0000256" key="7">
    <source>
        <dbReference type="ARBA" id="ARBA00022884"/>
    </source>
</evidence>
<evidence type="ECO:0000256" key="8">
    <source>
        <dbReference type="ARBA" id="ARBA00023157"/>
    </source>
</evidence>
<dbReference type="Pfam" id="PF20259">
    <property type="entry name" value="tRNA_Me_trans_M"/>
    <property type="match status" value="1"/>
</dbReference>
<dbReference type="InterPro" id="IPR014729">
    <property type="entry name" value="Rossmann-like_a/b/a_fold"/>
</dbReference>
<evidence type="ECO:0000256" key="1">
    <source>
        <dbReference type="ARBA" id="ARBA00022490"/>
    </source>
</evidence>
<dbReference type="Gene3D" id="2.30.30.280">
    <property type="entry name" value="Adenine nucleotide alpha hydrolases-like domains"/>
    <property type="match status" value="1"/>
</dbReference>
<evidence type="ECO:0000256" key="6">
    <source>
        <dbReference type="ARBA" id="ARBA00022840"/>
    </source>
</evidence>
<dbReference type="Gene3D" id="3.40.50.620">
    <property type="entry name" value="HUPs"/>
    <property type="match status" value="1"/>
</dbReference>
<dbReference type="GO" id="GO:0000049">
    <property type="term" value="F:tRNA binding"/>
    <property type="evidence" value="ECO:0007669"/>
    <property type="project" value="UniProtKB-KW"/>
</dbReference>
<evidence type="ECO:0000259" key="12">
    <source>
        <dbReference type="Pfam" id="PF20259"/>
    </source>
</evidence>
<dbReference type="NCBIfam" id="NF001138">
    <property type="entry name" value="PRK00143.1"/>
    <property type="match status" value="1"/>
</dbReference>
<dbReference type="CDD" id="cd01998">
    <property type="entry name" value="MnmA_TRMU-like"/>
    <property type="match status" value="1"/>
</dbReference>
<feature type="active site" description="Nucleophile" evidence="10">
    <location>
        <position position="101"/>
    </location>
</feature>
<keyword evidence="14" id="KW-1185">Reference proteome</keyword>
<dbReference type="GO" id="GO:0005524">
    <property type="term" value="F:ATP binding"/>
    <property type="evidence" value="ECO:0007669"/>
    <property type="project" value="UniProtKB-KW"/>
</dbReference>
<comment type="function">
    <text evidence="10">Catalyzes the 2-thiolation of uridine at the wobble position (U34) of tRNA, leading to the formation of s(2)U34.</text>
</comment>
<dbReference type="EC" id="2.8.1.13" evidence="10"/>
<comment type="catalytic activity">
    <reaction evidence="9 10">
        <text>S-sulfanyl-L-cysteinyl-[protein] + uridine(34) in tRNA + AH2 + ATP = 2-thiouridine(34) in tRNA + L-cysteinyl-[protein] + A + AMP + diphosphate + H(+)</text>
        <dbReference type="Rhea" id="RHEA:47032"/>
        <dbReference type="Rhea" id="RHEA-COMP:10131"/>
        <dbReference type="Rhea" id="RHEA-COMP:11726"/>
        <dbReference type="Rhea" id="RHEA-COMP:11727"/>
        <dbReference type="Rhea" id="RHEA-COMP:11728"/>
        <dbReference type="ChEBI" id="CHEBI:13193"/>
        <dbReference type="ChEBI" id="CHEBI:15378"/>
        <dbReference type="ChEBI" id="CHEBI:17499"/>
        <dbReference type="ChEBI" id="CHEBI:29950"/>
        <dbReference type="ChEBI" id="CHEBI:30616"/>
        <dbReference type="ChEBI" id="CHEBI:33019"/>
        <dbReference type="ChEBI" id="CHEBI:61963"/>
        <dbReference type="ChEBI" id="CHEBI:65315"/>
        <dbReference type="ChEBI" id="CHEBI:87170"/>
        <dbReference type="ChEBI" id="CHEBI:456215"/>
        <dbReference type="EC" id="2.8.1.13"/>
    </reaction>
</comment>
<keyword evidence="4 10" id="KW-0819">tRNA processing</keyword>
<name>D0LCW6_GORB4</name>
<dbReference type="GO" id="GO:0103016">
    <property type="term" value="F:tRNA-uridine 2-sulfurtransferase activity"/>
    <property type="evidence" value="ECO:0007669"/>
    <property type="project" value="UniProtKB-EC"/>
</dbReference>
<keyword evidence="7 10" id="KW-0694">RNA-binding</keyword>
<evidence type="ECO:0000313" key="14">
    <source>
        <dbReference type="Proteomes" id="UP000001219"/>
    </source>
</evidence>
<dbReference type="Pfam" id="PF20258">
    <property type="entry name" value="tRNA_Me_trans_C"/>
    <property type="match status" value="1"/>
</dbReference>
<dbReference type="KEGG" id="gbr:Gbro_3254"/>
<dbReference type="InterPro" id="IPR023382">
    <property type="entry name" value="MnmA-like_central_sf"/>
</dbReference>
<feature type="active site" description="Cysteine persulfide intermediate" evidence="10">
    <location>
        <position position="193"/>
    </location>
</feature>
<keyword evidence="6 10" id="KW-0067">ATP-binding</keyword>
<dbReference type="Gene3D" id="2.40.30.10">
    <property type="entry name" value="Translation factors"/>
    <property type="match status" value="1"/>
</dbReference>
<organism evidence="13 14">
    <name type="scientific">Gordonia bronchialis (strain ATCC 25592 / DSM 43247 / BCRC 13721 / JCM 3198 / KCTC 3076 / NBRC 16047 / NCTC 10667)</name>
    <name type="common">Rhodococcus bronchialis</name>
    <dbReference type="NCBI Taxonomy" id="526226"/>
    <lineage>
        <taxon>Bacteria</taxon>
        <taxon>Bacillati</taxon>
        <taxon>Actinomycetota</taxon>
        <taxon>Actinomycetes</taxon>
        <taxon>Mycobacteriales</taxon>
        <taxon>Gordoniaceae</taxon>
        <taxon>Gordonia</taxon>
    </lineage>
</organism>
<dbReference type="HAMAP" id="MF_00144">
    <property type="entry name" value="tRNA_thiouridyl_MnmA"/>
    <property type="match status" value="1"/>
</dbReference>
<feature type="domain" description="tRNA-specific 2-thiouridylase MnmA-like central" evidence="12">
    <location>
        <begin position="202"/>
        <end position="268"/>
    </location>
</feature>
<evidence type="ECO:0000256" key="3">
    <source>
        <dbReference type="ARBA" id="ARBA00022679"/>
    </source>
</evidence>
<dbReference type="NCBIfam" id="TIGR00420">
    <property type="entry name" value="trmU"/>
    <property type="match status" value="1"/>
</dbReference>
<evidence type="ECO:0000259" key="11">
    <source>
        <dbReference type="Pfam" id="PF20258"/>
    </source>
</evidence>
<dbReference type="InterPro" id="IPR046885">
    <property type="entry name" value="MnmA-like_C"/>
</dbReference>
<comment type="subcellular location">
    <subcellularLocation>
        <location evidence="10">Cytoplasm</location>
    </subcellularLocation>
</comment>
<keyword evidence="2 10" id="KW-0820">tRNA-binding</keyword>
<dbReference type="HOGENOM" id="CLU_035188_0_2_11"/>
<evidence type="ECO:0000256" key="9">
    <source>
        <dbReference type="ARBA" id="ARBA00051542"/>
    </source>
</evidence>